<keyword evidence="4" id="KW-1185">Reference proteome</keyword>
<dbReference type="OrthoDB" id="5427664at2759"/>
<comment type="caution">
    <text evidence="3">The sequence shown here is derived from an EMBL/GenBank/DDBJ whole genome shotgun (WGS) entry which is preliminary data.</text>
</comment>
<dbReference type="PANTHER" id="PTHR37577:SF1">
    <property type="entry name" value="INTEGRAL MEMBRANE PROTEIN"/>
    <property type="match status" value="1"/>
</dbReference>
<dbReference type="InterPro" id="IPR053018">
    <property type="entry name" value="Elsinochrome_Biosynth-Asso"/>
</dbReference>
<evidence type="ECO:0000256" key="1">
    <source>
        <dbReference type="SAM" id="MobiDB-lite"/>
    </source>
</evidence>
<accession>A0A8H3W8P8</accession>
<feature type="transmembrane region" description="Helical" evidence="2">
    <location>
        <begin position="336"/>
        <end position="362"/>
    </location>
</feature>
<name>A0A8H3W8P8_9PEZI</name>
<dbReference type="EMBL" id="WOWK01000044">
    <property type="protein sequence ID" value="KAF0324451.1"/>
    <property type="molecule type" value="Genomic_DNA"/>
</dbReference>
<keyword evidence="2" id="KW-0472">Membrane</keyword>
<feature type="transmembrane region" description="Helical" evidence="2">
    <location>
        <begin position="262"/>
        <end position="282"/>
    </location>
</feature>
<gene>
    <name evidence="3" type="ORF">GQ607_008400</name>
</gene>
<feature type="transmembrane region" description="Helical" evidence="2">
    <location>
        <begin position="126"/>
        <end position="150"/>
    </location>
</feature>
<dbReference type="PANTHER" id="PTHR37577">
    <property type="entry name" value="INTEGRAL MEMBRANE PROTEIN"/>
    <property type="match status" value="1"/>
</dbReference>
<keyword evidence="2" id="KW-0812">Transmembrane</keyword>
<evidence type="ECO:0000256" key="2">
    <source>
        <dbReference type="SAM" id="Phobius"/>
    </source>
</evidence>
<sequence>MPIVGEHAFSRAKNYAYPEASIDCVNQGDNVTYNIDANDFDCSYFGFCSCPRMTAEPDIAGRGVIFAFVFTAFVTLLTTIFCLVIGRTNEERQTMNPLDRFFRKHVSAPARNLMHRLHMNPDLQALVAYDLVNTLSDLQLVTGMAILVAGMKQLFEGTISTYHFMIVTDLAWFCSNTHLFSLLVITSMRDSVKRTHPERYNEQNMVLPRRMARALRIFFMATTVVLLLYALYVGGYAEIYEPGQFRCPMKCSLGLPKGGDPANLMIVNMVMMGYFYGVRIFMSSRTGRIFWMDHVRSRLIDNQTQQFNILQPEAVFVARWTGNTAWRWCKTAFRGVWYFFASEVETIVGLMAYFSFGIQAVVDDRRIGHSEMEQDEKDEENSLMFSQLVPIFLLIIPFMGLFESYARHSVADRERRSKELDELANPHHITQPTPLQPPTMRYSILFAAAGASAASLEIMTAPNAEHIGSPVRRDLASCNSVATAVLPRITDAAPTLPVDVANYLALSAPVTDPCSDPTITGSIGSAYSTYAKSFTSWKDAHMSDFRAVWQACSDVQGVATVLPLGTGQCSSLVAEITSAGPVNPGGGSGGGLGNGNGDGGGRSGNAAGPRETGAVMAAAAVAGFVVAAIN</sequence>
<dbReference type="Proteomes" id="UP000434172">
    <property type="component" value="Unassembled WGS sequence"/>
</dbReference>
<reference evidence="3 4" key="1">
    <citation type="submission" date="2019-12" db="EMBL/GenBank/DDBJ databases">
        <title>A genome sequence resource for the geographically widespread anthracnose pathogen Colletotrichum asianum.</title>
        <authorList>
            <person name="Meng Y."/>
        </authorList>
    </citation>
    <scope>NUCLEOTIDE SEQUENCE [LARGE SCALE GENOMIC DNA]</scope>
    <source>
        <strain evidence="3 4">ICMP 18580</strain>
    </source>
</reference>
<feature type="compositionally biased region" description="Gly residues" evidence="1">
    <location>
        <begin position="583"/>
        <end position="603"/>
    </location>
</feature>
<feature type="transmembrane region" description="Helical" evidence="2">
    <location>
        <begin position="162"/>
        <end position="185"/>
    </location>
</feature>
<feature type="transmembrane region" description="Helical" evidence="2">
    <location>
        <begin position="382"/>
        <end position="406"/>
    </location>
</feature>
<proteinExistence type="predicted"/>
<dbReference type="AlphaFoldDB" id="A0A8H3W8P8"/>
<protein>
    <submittedName>
        <fullName evidence="3">Uncharacterized protein</fullName>
    </submittedName>
</protein>
<feature type="transmembrane region" description="Helical" evidence="2">
    <location>
        <begin position="214"/>
        <end position="232"/>
    </location>
</feature>
<evidence type="ECO:0000313" key="3">
    <source>
        <dbReference type="EMBL" id="KAF0324451.1"/>
    </source>
</evidence>
<feature type="region of interest" description="Disordered" evidence="1">
    <location>
        <begin position="583"/>
        <end position="608"/>
    </location>
</feature>
<feature type="transmembrane region" description="Helical" evidence="2">
    <location>
        <begin position="63"/>
        <end position="85"/>
    </location>
</feature>
<evidence type="ECO:0000313" key="4">
    <source>
        <dbReference type="Proteomes" id="UP000434172"/>
    </source>
</evidence>
<organism evidence="3 4">
    <name type="scientific">Colletotrichum asianum</name>
    <dbReference type="NCBI Taxonomy" id="702518"/>
    <lineage>
        <taxon>Eukaryota</taxon>
        <taxon>Fungi</taxon>
        <taxon>Dikarya</taxon>
        <taxon>Ascomycota</taxon>
        <taxon>Pezizomycotina</taxon>
        <taxon>Sordariomycetes</taxon>
        <taxon>Hypocreomycetidae</taxon>
        <taxon>Glomerellales</taxon>
        <taxon>Glomerellaceae</taxon>
        <taxon>Colletotrichum</taxon>
        <taxon>Colletotrichum gloeosporioides species complex</taxon>
    </lineage>
</organism>
<keyword evidence="2" id="KW-1133">Transmembrane helix</keyword>